<name>A0A8S5UDA0_9CAUD</name>
<evidence type="ECO:0000313" key="1">
    <source>
        <dbReference type="EMBL" id="DAF92448.1"/>
    </source>
</evidence>
<reference evidence="1" key="1">
    <citation type="journal article" date="2021" name="Proc. Natl. Acad. Sci. U.S.A.">
        <title>A Catalog of Tens of Thousands of Viruses from Human Metagenomes Reveals Hidden Associations with Chronic Diseases.</title>
        <authorList>
            <person name="Tisza M.J."/>
            <person name="Buck C.B."/>
        </authorList>
    </citation>
    <scope>NUCLEOTIDE SEQUENCE</scope>
    <source>
        <strain evidence="1">Ctkhg5</strain>
    </source>
</reference>
<protein>
    <submittedName>
        <fullName evidence="1">Large Terminase</fullName>
    </submittedName>
</protein>
<dbReference type="SUPFAM" id="SSF52540">
    <property type="entry name" value="P-loop containing nucleoside triphosphate hydrolases"/>
    <property type="match status" value="1"/>
</dbReference>
<proteinExistence type="predicted"/>
<dbReference type="InterPro" id="IPR027417">
    <property type="entry name" value="P-loop_NTPase"/>
</dbReference>
<dbReference type="EMBL" id="BK016067">
    <property type="protein sequence ID" value="DAF92448.1"/>
    <property type="molecule type" value="Genomic_DNA"/>
</dbReference>
<dbReference type="Gene3D" id="3.40.50.300">
    <property type="entry name" value="P-loop containing nucleotide triphosphate hydrolases"/>
    <property type="match status" value="1"/>
</dbReference>
<accession>A0A8S5UDA0</accession>
<sequence length="431" mass="47792">MLARDKRDKYAFKTVGLSLARQNGKSWSVRARCFYGLIADGEKILYTCQHGDTADGMFKELSAPFEDEENEDLNDLLDAVRKTNGQQAIYLKNGGYIRFTTRTNNLARGKSYDVVIYDEAQELTREQQDASRFVTSASKKHNAQVIYLGTPPNEKAPAEVFKPLHDRVHDGDTKGTAWLEWSVEEVGDTHEVDRWYETNPSLGYLIDEETIAAEADDVAPDSFARERLGWWAKAGVIKTAIDPDVWRAARIKSIGDKYKKKTTFGVRFSNDGSIYALVGCKQNKAGEFAVELVEVGTTERGTRSLAEEIVNRKQTVNACMIDGLNGAEALCTNLAELKAPRGYITRPNTADVIAASQSFLDGLTDGTIKHTYARAFDNSALGCVRRSIGSRGGWGFGSTDAADSTITEAAALAVWCCKNTRRNPRRKQRIL</sequence>
<organism evidence="1">
    <name type="scientific">Siphoviridae sp. ctkhg5</name>
    <dbReference type="NCBI Taxonomy" id="2825643"/>
    <lineage>
        <taxon>Viruses</taxon>
        <taxon>Duplodnaviria</taxon>
        <taxon>Heunggongvirae</taxon>
        <taxon>Uroviricota</taxon>
        <taxon>Caudoviricetes</taxon>
    </lineage>
</organism>